<gene>
    <name evidence="1" type="ORF">A5866_001780</name>
</gene>
<organism evidence="1 2">
    <name type="scientific">Candidatus Enterococcus lemimoniae</name>
    <dbReference type="NCBI Taxonomy" id="1834167"/>
    <lineage>
        <taxon>Bacteria</taxon>
        <taxon>Bacillati</taxon>
        <taxon>Bacillota</taxon>
        <taxon>Bacilli</taxon>
        <taxon>Lactobacillales</taxon>
        <taxon>Enterococcaceae</taxon>
        <taxon>Enterococcus</taxon>
    </lineage>
</organism>
<dbReference type="RefSeq" id="WP_176332522.1">
    <property type="nucleotide sequence ID" value="NZ_CP147248.1"/>
</dbReference>
<proteinExistence type="predicted"/>
<evidence type="ECO:0000313" key="2">
    <source>
        <dbReference type="Proteomes" id="UP000195080"/>
    </source>
</evidence>
<sequence length="48" mass="5314">MAKIEAVLRKPVVKQGDNGCFEVTIGIGWSVDGIVGFITYDSYGEFRF</sequence>
<reference evidence="2" key="1">
    <citation type="submission" date="2017-05" db="EMBL/GenBank/DDBJ databases">
        <title>The Genome Sequence of EEnterococcus faecalis 9F2_4866.</title>
        <authorList>
            <consortium name="The Broad Institute Genomics Platform"/>
            <consortium name="The Broad Institute Genomic Center for Infectious Diseases"/>
            <person name="Earl A."/>
            <person name="Manson A."/>
            <person name="Schwartman J."/>
            <person name="Gilmore M."/>
            <person name="Abouelleil A."/>
            <person name="Cao P."/>
            <person name="Chapman S."/>
            <person name="Cusick C."/>
            <person name="Shea T."/>
            <person name="Young S."/>
            <person name="Neafsey D."/>
            <person name="Nusbaum C."/>
            <person name="Birren B."/>
        </authorList>
    </citation>
    <scope>NUCLEOTIDE SEQUENCE [LARGE SCALE GENOMIC DNA]</scope>
    <source>
        <strain evidence="2">12C11_DIV0727</strain>
    </source>
</reference>
<accession>A0ABZ2T5T2</accession>
<evidence type="ECO:0000313" key="1">
    <source>
        <dbReference type="EMBL" id="WYJ86696.1"/>
    </source>
</evidence>
<name>A0ABZ2T5T2_9ENTE</name>
<reference evidence="1 2" key="2">
    <citation type="submission" date="2024-03" db="EMBL/GenBank/DDBJ databases">
        <title>The Genome Sequence of Enterococcus sp. DIV0727d.</title>
        <authorList>
            <consortium name="The Broad Institute Genomics Platform"/>
            <consortium name="The Broad Institute Microbial Omics Core"/>
            <consortium name="The Broad Institute Genomic Center for Infectious Diseases"/>
            <person name="Earl A."/>
            <person name="Manson A."/>
            <person name="Gilmore M."/>
            <person name="Schwartman J."/>
            <person name="Shea T."/>
            <person name="Abouelleil A."/>
            <person name="Cao P."/>
            <person name="Chapman S."/>
            <person name="Cusick C."/>
            <person name="Young S."/>
            <person name="Neafsey D."/>
            <person name="Nusbaum C."/>
            <person name="Birren B."/>
        </authorList>
    </citation>
    <scope>NUCLEOTIDE SEQUENCE [LARGE SCALE GENOMIC DNA]</scope>
    <source>
        <strain evidence="1 2">12C11_DIV0727</strain>
    </source>
</reference>
<dbReference type="EMBL" id="CP147248">
    <property type="protein sequence ID" value="WYJ86696.1"/>
    <property type="molecule type" value="Genomic_DNA"/>
</dbReference>
<dbReference type="Proteomes" id="UP000195080">
    <property type="component" value="Chromosome"/>
</dbReference>
<keyword evidence="2" id="KW-1185">Reference proteome</keyword>
<protein>
    <submittedName>
        <fullName evidence="1">Uncharacterized protein</fullName>
    </submittedName>
</protein>